<reference evidence="3 4" key="1">
    <citation type="journal article" date="2010" name="Cell Res.">
        <title>Complete genome sequence of the rifamycin SV-producing Amycolatopsis mediterranei U32 revealed its genetic characteristics in phylogeny and metabolism.</title>
        <authorList>
            <person name="Zhao W."/>
            <person name="Zhong Y."/>
            <person name="Yuan H."/>
            <person name="Wang J."/>
            <person name="Zheng H."/>
            <person name="Wang Y."/>
            <person name="Cen X."/>
            <person name="Xu F."/>
            <person name="Bai J."/>
            <person name="Han X."/>
            <person name="Lu G."/>
            <person name="Zhu Y."/>
            <person name="Shao Z."/>
            <person name="Yan H."/>
            <person name="Li C."/>
            <person name="Peng N."/>
            <person name="Zhang Z."/>
            <person name="Zhang Y."/>
            <person name="Lin W."/>
            <person name="Fan Y."/>
            <person name="Qin Z."/>
            <person name="Hu Y."/>
            <person name="Zhu B."/>
            <person name="Wang S."/>
            <person name="Ding X."/>
            <person name="Zhao G.P."/>
        </authorList>
    </citation>
    <scope>NUCLEOTIDE SEQUENCE [LARGE SCALE GENOMIC DNA]</scope>
    <source>
        <strain evidence="4">U-32</strain>
    </source>
</reference>
<dbReference type="OrthoDB" id="3632291at2"/>
<sequence>MTFPSGGPGYPQQGGGQQPPGPPSSSFPSQQQQQQQAPPSHQAPSGGTGLPQNLPLLLALVVAGLGLVQYFLGFSDNGEVGLGGTFLLGGGLLAALHALPKGPRTLPFAALFSVLGALEVLDTLVGLQTSPGIVTVILILGILQMLVAVGALLIAHDVIKPPSPKPAAPSYGGQYGQPGQQQYGGQSGQPGQQFGQPGHGSGPVAPTGEPSAPFSQPGQYGSPNPPSTTPPPGQQATTYAPQQGQFFQQPPPENPGTPPGGFGKSN</sequence>
<keyword evidence="2" id="KW-0472">Membrane</keyword>
<dbReference type="GeneID" id="92868603"/>
<name>A0A0H3CXF8_AMYMU</name>
<dbReference type="eggNOG" id="ENOG5033U7K">
    <property type="taxonomic scope" value="Bacteria"/>
</dbReference>
<feature type="region of interest" description="Disordered" evidence="1">
    <location>
        <begin position="164"/>
        <end position="266"/>
    </location>
</feature>
<keyword evidence="2" id="KW-0812">Transmembrane</keyword>
<dbReference type="EMBL" id="CP002000">
    <property type="protein sequence ID" value="ADJ42624.1"/>
    <property type="molecule type" value="Genomic_DNA"/>
</dbReference>
<dbReference type="AlphaFoldDB" id="A0A0H3CXF8"/>
<dbReference type="Pfam" id="PF17270">
    <property type="entry name" value="DUF5336"/>
    <property type="match status" value="1"/>
</dbReference>
<evidence type="ECO:0000256" key="2">
    <source>
        <dbReference type="SAM" id="Phobius"/>
    </source>
</evidence>
<dbReference type="RefSeq" id="WP_013222717.1">
    <property type="nucleotide sequence ID" value="NC_014318.1"/>
</dbReference>
<evidence type="ECO:0000256" key="1">
    <source>
        <dbReference type="SAM" id="MobiDB-lite"/>
    </source>
</evidence>
<gene>
    <name evidence="3" type="ordered locus">AMED_0804</name>
</gene>
<feature type="compositionally biased region" description="Pro residues" evidence="1">
    <location>
        <begin position="223"/>
        <end position="233"/>
    </location>
</feature>
<keyword evidence="2" id="KW-1133">Transmembrane helix</keyword>
<dbReference type="KEGG" id="amd:AMED_0804"/>
<feature type="compositionally biased region" description="Low complexity" evidence="1">
    <location>
        <begin position="234"/>
        <end position="248"/>
    </location>
</feature>
<dbReference type="Proteomes" id="UP000000328">
    <property type="component" value="Chromosome"/>
</dbReference>
<feature type="transmembrane region" description="Helical" evidence="2">
    <location>
        <begin position="54"/>
        <end position="74"/>
    </location>
</feature>
<feature type="compositionally biased region" description="Pro residues" evidence="1">
    <location>
        <begin position="249"/>
        <end position="258"/>
    </location>
</feature>
<protein>
    <recommendedName>
        <fullName evidence="5">Antigen 34 kDa family protein</fullName>
    </recommendedName>
</protein>
<feature type="compositionally biased region" description="Low complexity" evidence="1">
    <location>
        <begin position="26"/>
        <end position="48"/>
    </location>
</feature>
<dbReference type="InterPro" id="IPR035166">
    <property type="entry name" value="DUF5336"/>
</dbReference>
<feature type="region of interest" description="Disordered" evidence="1">
    <location>
        <begin position="1"/>
        <end position="48"/>
    </location>
</feature>
<feature type="compositionally biased region" description="Gly residues" evidence="1">
    <location>
        <begin position="1"/>
        <end position="18"/>
    </location>
</feature>
<feature type="compositionally biased region" description="Low complexity" evidence="1">
    <location>
        <begin position="168"/>
        <end position="196"/>
    </location>
</feature>
<organism evidence="3 4">
    <name type="scientific">Amycolatopsis mediterranei (strain U-32)</name>
    <dbReference type="NCBI Taxonomy" id="749927"/>
    <lineage>
        <taxon>Bacteria</taxon>
        <taxon>Bacillati</taxon>
        <taxon>Actinomycetota</taxon>
        <taxon>Actinomycetes</taxon>
        <taxon>Pseudonocardiales</taxon>
        <taxon>Pseudonocardiaceae</taxon>
        <taxon>Amycolatopsis</taxon>
    </lineage>
</organism>
<evidence type="ECO:0008006" key="5">
    <source>
        <dbReference type="Google" id="ProtNLM"/>
    </source>
</evidence>
<dbReference type="HOGENOM" id="CLU_1041654_0_0_11"/>
<evidence type="ECO:0000313" key="3">
    <source>
        <dbReference type="EMBL" id="ADJ42624.1"/>
    </source>
</evidence>
<feature type="transmembrane region" description="Helical" evidence="2">
    <location>
        <begin position="133"/>
        <end position="155"/>
    </location>
</feature>
<proteinExistence type="predicted"/>
<feature type="transmembrane region" description="Helical" evidence="2">
    <location>
        <begin position="80"/>
        <end position="99"/>
    </location>
</feature>
<accession>A0A0H3CXF8</accession>
<evidence type="ECO:0000313" key="4">
    <source>
        <dbReference type="Proteomes" id="UP000000328"/>
    </source>
</evidence>
<dbReference type="PATRIC" id="fig|749927.5.peg.831"/>